<evidence type="ECO:0000256" key="12">
    <source>
        <dbReference type="ARBA" id="ARBA00023012"/>
    </source>
</evidence>
<evidence type="ECO:0000256" key="9">
    <source>
        <dbReference type="ARBA" id="ARBA00022777"/>
    </source>
</evidence>
<dbReference type="CDD" id="cd06225">
    <property type="entry name" value="HAMP"/>
    <property type="match status" value="1"/>
</dbReference>
<dbReference type="OrthoDB" id="3206505at2"/>
<dbReference type="InterPro" id="IPR050980">
    <property type="entry name" value="2C_sensor_his_kinase"/>
</dbReference>
<keyword evidence="14" id="KW-1185">Reference proteome</keyword>
<dbReference type="SUPFAM" id="SSF55874">
    <property type="entry name" value="ATPase domain of HSP90 chaperone/DNA topoisomerase II/histidine kinase"/>
    <property type="match status" value="1"/>
</dbReference>
<organism evidence="13 14">
    <name type="scientific">Actinoalloteichus hoggarensis</name>
    <dbReference type="NCBI Taxonomy" id="1470176"/>
    <lineage>
        <taxon>Bacteria</taxon>
        <taxon>Bacillati</taxon>
        <taxon>Actinomycetota</taxon>
        <taxon>Actinomycetes</taxon>
        <taxon>Pseudonocardiales</taxon>
        <taxon>Pseudonocardiaceae</taxon>
        <taxon>Actinoalloteichus</taxon>
    </lineage>
</organism>
<evidence type="ECO:0000256" key="1">
    <source>
        <dbReference type="ARBA" id="ARBA00000085"/>
    </source>
</evidence>
<keyword evidence="8" id="KW-0547">Nucleotide-binding</keyword>
<dbReference type="Gene3D" id="1.10.287.130">
    <property type="match status" value="1"/>
</dbReference>
<dbReference type="CDD" id="cd00082">
    <property type="entry name" value="HisKA"/>
    <property type="match status" value="1"/>
</dbReference>
<dbReference type="InterPro" id="IPR003660">
    <property type="entry name" value="HAMP_dom"/>
</dbReference>
<dbReference type="Pfam" id="PF02518">
    <property type="entry name" value="HATPase_c"/>
    <property type="match status" value="1"/>
</dbReference>
<keyword evidence="5" id="KW-0597">Phosphoprotein</keyword>
<evidence type="ECO:0000313" key="14">
    <source>
        <dbReference type="Proteomes" id="UP000204221"/>
    </source>
</evidence>
<evidence type="ECO:0000256" key="8">
    <source>
        <dbReference type="ARBA" id="ARBA00022741"/>
    </source>
</evidence>
<dbReference type="GO" id="GO:0000155">
    <property type="term" value="F:phosphorelay sensor kinase activity"/>
    <property type="evidence" value="ECO:0007669"/>
    <property type="project" value="InterPro"/>
</dbReference>
<dbReference type="Proteomes" id="UP000204221">
    <property type="component" value="Chromosome"/>
</dbReference>
<keyword evidence="10" id="KW-0067">ATP-binding</keyword>
<protein>
    <recommendedName>
        <fullName evidence="3">histidine kinase</fullName>
        <ecNumber evidence="3">2.7.13.3</ecNumber>
    </recommendedName>
</protein>
<dbReference type="PROSITE" id="PS50885">
    <property type="entry name" value="HAMP"/>
    <property type="match status" value="1"/>
</dbReference>
<dbReference type="KEGG" id="ahg:AHOG_08235"/>
<evidence type="ECO:0000256" key="3">
    <source>
        <dbReference type="ARBA" id="ARBA00012438"/>
    </source>
</evidence>
<evidence type="ECO:0000256" key="11">
    <source>
        <dbReference type="ARBA" id="ARBA00022989"/>
    </source>
</evidence>
<evidence type="ECO:0000256" key="7">
    <source>
        <dbReference type="ARBA" id="ARBA00022692"/>
    </source>
</evidence>
<keyword evidence="11" id="KW-1133">Transmembrane helix</keyword>
<keyword evidence="7" id="KW-0812">Transmembrane</keyword>
<dbReference type="EC" id="2.7.13.3" evidence="3"/>
<dbReference type="SMART" id="SM00304">
    <property type="entry name" value="HAMP"/>
    <property type="match status" value="1"/>
</dbReference>
<evidence type="ECO:0000256" key="5">
    <source>
        <dbReference type="ARBA" id="ARBA00022553"/>
    </source>
</evidence>
<dbReference type="PANTHER" id="PTHR44936:SF9">
    <property type="entry name" value="SENSOR PROTEIN CREC"/>
    <property type="match status" value="1"/>
</dbReference>
<dbReference type="GO" id="GO:0005524">
    <property type="term" value="F:ATP binding"/>
    <property type="evidence" value="ECO:0007669"/>
    <property type="project" value="UniProtKB-KW"/>
</dbReference>
<sequence>MRRRLAILVGTTTSLVLVAFLIPLALLIRTFAEDRAVHAATVEAQSLIWVVANSDVEALERSLGANGLVDRPVSVFLPDGTVVGEETAPTDAVELAMLGQSLSAETPAGREILFATVDADGRTAVIRTLVTTEEMRQGVTRSWLILLLLGIALMAVSVLVSDRLAHSLVRPTRRLADVSHRLAAGEMDARATPEGPTELREVAGGLNHLAGRIKELLREERETVADLSHRLRTPLTSMKLEAEGLNDPAEARRISASVAELERAVTEIIGDARRRAVETGVHPLPIWCDAAAVVRDRVQFWSVLAEDTERPVELDLALGPVPVRLVEADLAACVDALLGNVFAHTPDGSAIAVRLLAWPTGGARLVVADAGPGFGESANGDTGPLRRGASGAGSTGLGLDIARRTAAASGGSLSLGASAWGGAQITLDLGPPTD</sequence>
<dbReference type="SUPFAM" id="SSF158472">
    <property type="entry name" value="HAMP domain-like"/>
    <property type="match status" value="1"/>
</dbReference>
<keyword evidence="9 13" id="KW-0418">Kinase</keyword>
<dbReference type="Pfam" id="PF00512">
    <property type="entry name" value="HisKA"/>
    <property type="match status" value="1"/>
</dbReference>
<dbReference type="InterPro" id="IPR005467">
    <property type="entry name" value="His_kinase_dom"/>
</dbReference>
<keyword evidence="11" id="KW-0472">Membrane</keyword>
<dbReference type="Gene3D" id="3.30.565.10">
    <property type="entry name" value="Histidine kinase-like ATPase, C-terminal domain"/>
    <property type="match status" value="1"/>
</dbReference>
<dbReference type="PANTHER" id="PTHR44936">
    <property type="entry name" value="SENSOR PROTEIN CREC"/>
    <property type="match status" value="1"/>
</dbReference>
<evidence type="ECO:0000313" key="13">
    <source>
        <dbReference type="EMBL" id="ASO19292.1"/>
    </source>
</evidence>
<evidence type="ECO:0000256" key="4">
    <source>
        <dbReference type="ARBA" id="ARBA00022475"/>
    </source>
</evidence>
<evidence type="ECO:0000256" key="10">
    <source>
        <dbReference type="ARBA" id="ARBA00022840"/>
    </source>
</evidence>
<dbReference type="GO" id="GO:0005886">
    <property type="term" value="C:plasma membrane"/>
    <property type="evidence" value="ECO:0007669"/>
    <property type="project" value="UniProtKB-SubCell"/>
</dbReference>
<accession>A0A221W0L0</accession>
<dbReference type="SUPFAM" id="SSF47384">
    <property type="entry name" value="Homodimeric domain of signal transducing histidine kinase"/>
    <property type="match status" value="1"/>
</dbReference>
<dbReference type="AlphaFoldDB" id="A0A221W0L0"/>
<keyword evidence="6 13" id="KW-0808">Transferase</keyword>
<keyword evidence="4" id="KW-1003">Cell membrane</keyword>
<comment type="catalytic activity">
    <reaction evidence="1">
        <text>ATP + protein L-histidine = ADP + protein N-phospho-L-histidine.</text>
        <dbReference type="EC" id="2.7.13.3"/>
    </reaction>
</comment>
<comment type="subcellular location">
    <subcellularLocation>
        <location evidence="2">Cell membrane</location>
        <topology evidence="2">Multi-pass membrane protein</topology>
    </subcellularLocation>
</comment>
<dbReference type="InterPro" id="IPR036097">
    <property type="entry name" value="HisK_dim/P_sf"/>
</dbReference>
<dbReference type="RefSeq" id="WP_093940823.1">
    <property type="nucleotide sequence ID" value="NZ_CP022521.1"/>
</dbReference>
<dbReference type="InterPro" id="IPR003661">
    <property type="entry name" value="HisK_dim/P_dom"/>
</dbReference>
<dbReference type="PROSITE" id="PS50109">
    <property type="entry name" value="HIS_KIN"/>
    <property type="match status" value="1"/>
</dbReference>
<proteinExistence type="predicted"/>
<dbReference type="Pfam" id="PF00672">
    <property type="entry name" value="HAMP"/>
    <property type="match status" value="1"/>
</dbReference>
<dbReference type="SMART" id="SM00387">
    <property type="entry name" value="HATPase_c"/>
    <property type="match status" value="1"/>
</dbReference>
<dbReference type="SMART" id="SM00388">
    <property type="entry name" value="HisKA"/>
    <property type="match status" value="1"/>
</dbReference>
<name>A0A221W0L0_9PSEU</name>
<gene>
    <name evidence="13" type="primary">baeS2</name>
    <name evidence="13" type="ORF">AHOG_08235</name>
</gene>
<reference evidence="13 14" key="1">
    <citation type="submission" date="2017-07" db="EMBL/GenBank/DDBJ databases">
        <title>Complete genome sequence of Actinoalloteichus hoggarensis DSM 45943, type strain of Actinoalloteichus hoggarensis.</title>
        <authorList>
            <person name="Ruckert C."/>
            <person name="Nouioui I."/>
            <person name="Willmese J."/>
            <person name="van Wezel G."/>
            <person name="Klenk H.-P."/>
            <person name="Kalinowski J."/>
            <person name="Zotchev S.B."/>
        </authorList>
    </citation>
    <scope>NUCLEOTIDE SEQUENCE [LARGE SCALE GENOMIC DNA]</scope>
    <source>
        <strain evidence="13 14">DSM 45943</strain>
    </source>
</reference>
<evidence type="ECO:0000256" key="2">
    <source>
        <dbReference type="ARBA" id="ARBA00004651"/>
    </source>
</evidence>
<keyword evidence="12" id="KW-0902">Two-component regulatory system</keyword>
<dbReference type="InterPro" id="IPR003594">
    <property type="entry name" value="HATPase_dom"/>
</dbReference>
<evidence type="ECO:0000256" key="6">
    <source>
        <dbReference type="ARBA" id="ARBA00022679"/>
    </source>
</evidence>
<dbReference type="EMBL" id="CP022521">
    <property type="protein sequence ID" value="ASO19292.1"/>
    <property type="molecule type" value="Genomic_DNA"/>
</dbReference>
<dbReference type="InterPro" id="IPR036890">
    <property type="entry name" value="HATPase_C_sf"/>
</dbReference>